<dbReference type="AlphaFoldDB" id="A0A1V8P5W2"/>
<accession>A0A1V8P5W2</accession>
<proteinExistence type="predicted"/>
<gene>
    <name evidence="1" type="ORF">BZK42_04270</name>
</gene>
<dbReference type="EMBL" id="NAEW01000001">
    <property type="protein sequence ID" value="OQM44095.1"/>
    <property type="molecule type" value="Genomic_DNA"/>
</dbReference>
<reference evidence="1 2" key="1">
    <citation type="submission" date="2017-03" db="EMBL/GenBank/DDBJ databases">
        <authorList>
            <person name="Afonso C.L."/>
            <person name="Miller P.J."/>
            <person name="Scott M.A."/>
            <person name="Spackman E."/>
            <person name="Goraichik I."/>
            <person name="Dimitrov K.M."/>
            <person name="Suarez D.L."/>
            <person name="Swayne D.E."/>
        </authorList>
    </citation>
    <scope>NUCLEOTIDE SEQUENCE [LARGE SCALE GENOMIC DNA]</scope>
    <source>
        <strain evidence="1 2">ATCC 51113</strain>
    </source>
</reference>
<protein>
    <submittedName>
        <fullName evidence="1">Uncharacterized protein</fullName>
    </submittedName>
</protein>
<organism evidence="1 2">
    <name type="scientific">Citrobacter braakii</name>
    <dbReference type="NCBI Taxonomy" id="57706"/>
    <lineage>
        <taxon>Bacteria</taxon>
        <taxon>Pseudomonadati</taxon>
        <taxon>Pseudomonadota</taxon>
        <taxon>Gammaproteobacteria</taxon>
        <taxon>Enterobacterales</taxon>
        <taxon>Enterobacteriaceae</taxon>
        <taxon>Citrobacter</taxon>
        <taxon>Citrobacter freundii complex</taxon>
    </lineage>
</organism>
<name>A0A1V8P5W2_CITBR</name>
<evidence type="ECO:0000313" key="1">
    <source>
        <dbReference type="EMBL" id="OQM44095.1"/>
    </source>
</evidence>
<dbReference type="Proteomes" id="UP000192573">
    <property type="component" value="Unassembled WGS sequence"/>
</dbReference>
<evidence type="ECO:0000313" key="2">
    <source>
        <dbReference type="Proteomes" id="UP000192573"/>
    </source>
</evidence>
<sequence length="85" mass="9850">MPLRGPLRLFLQATGPGARKLPCKTRPEPASLRVLPAFRKHVGNFQPDQPTPDHLRFYWNISEQQNRFNWKSVRCSDDPVPAENR</sequence>
<comment type="caution">
    <text evidence="1">The sequence shown here is derived from an EMBL/GenBank/DDBJ whole genome shotgun (WGS) entry which is preliminary data.</text>
</comment>